<evidence type="ECO:0000313" key="13">
    <source>
        <dbReference type="Proteomes" id="UP000663873"/>
    </source>
</evidence>
<dbReference type="SUPFAM" id="SSF48452">
    <property type="entry name" value="TPR-like"/>
    <property type="match status" value="2"/>
</dbReference>
<evidence type="ECO:0000313" key="12">
    <source>
        <dbReference type="EMBL" id="CAF4269625.1"/>
    </source>
</evidence>
<evidence type="ECO:0000256" key="5">
    <source>
        <dbReference type="ARBA" id="ARBA00022737"/>
    </source>
</evidence>
<comment type="catalytic activity">
    <reaction evidence="7 9">
        <text>L-arginyl-[protein] + NAD(+) = N(omega)-(ADP-D-ribosyl)-L-arginyl-[protein] + nicotinamide + H(+)</text>
        <dbReference type="Rhea" id="RHEA:19149"/>
        <dbReference type="Rhea" id="RHEA-COMP:10532"/>
        <dbReference type="Rhea" id="RHEA-COMP:15087"/>
        <dbReference type="ChEBI" id="CHEBI:15378"/>
        <dbReference type="ChEBI" id="CHEBI:17154"/>
        <dbReference type="ChEBI" id="CHEBI:29965"/>
        <dbReference type="ChEBI" id="CHEBI:57540"/>
        <dbReference type="ChEBI" id="CHEBI:142554"/>
        <dbReference type="EC" id="2.4.2.31"/>
    </reaction>
</comment>
<dbReference type="EC" id="2.4.2.31" evidence="9"/>
<dbReference type="PANTHER" id="PTHR45641:SF19">
    <property type="entry name" value="NEPHROCYSTIN-3"/>
    <property type="match status" value="1"/>
</dbReference>
<dbReference type="Proteomes" id="UP000663825">
    <property type="component" value="Unassembled WGS sequence"/>
</dbReference>
<dbReference type="PANTHER" id="PTHR45641">
    <property type="entry name" value="TETRATRICOPEPTIDE REPEAT PROTEIN (AFU_ORTHOLOGUE AFUA_6G03870)"/>
    <property type="match status" value="1"/>
</dbReference>
<keyword evidence="9" id="KW-0521">NADP</keyword>
<sequence>MASLCDRSSETNRENITLIWFDSKIGEMNSMADRMKSLREINDYVLAYNNIEECISYIKSVTDEKLFLITSEIWATILLPPIIDLKQLESVFIYCTWREENLDLMERFSKISGIFTDRIELDANLCKKLRLFNKQVETFSFYDQKQKISINVSERAAEFLWFQLCSNVIVSFPSNPKAKKQMIHACRNYYQGNERALKSIDEFENSYTSENCIQWYTRETFVYKMLNKALRTEDIQQLYTFRFFIADLSLTLAREHNKMMVETDNEIFTTVYRGVRLTLTELEEFRSNEGKLISINGYLSTSRSRSIAINFAIKDKNQSDSVPVLFEIECRNEEETSSVFADITNFSDFPDEQEVLFDLGAVFKVQSVTEEDDLWKISLSVTGEGQEIARQYIEETKNEMQGNSVSILFGSLLTRMGHYQAAQTYFQQLLREPGNENLAYIHNQLGLVCQANAEYEQAMHHFDVAYQLMRKSHPSLLRESTHILRNMSHVLVEQGQYEEALKYCNRARQILEEFNDLCQLEMAHCLHNIGSCYRGLRKYREALNYYEQALNIKRACLPKIHVHIAETVNSIGVVHLMTKDSEKAFNFFLSSFQIYEACLPEDHSDIANVLHNIADVYQTKSQHEKALNHYYLALAMKKKCFPSDHPAIAATLNSISTVLSAKGEKVKALELCLQALKMRERVLPFDHPDLAISFSSAGHKYEAMEENQLALEYFEKAWKIRAKIFPEDDPARKRSVRHVVRMKWKTT</sequence>
<dbReference type="Pfam" id="PF13424">
    <property type="entry name" value="TPR_12"/>
    <property type="match status" value="2"/>
</dbReference>
<dbReference type="InterPro" id="IPR011990">
    <property type="entry name" value="TPR-like_helical_dom_sf"/>
</dbReference>
<dbReference type="Gene3D" id="1.25.40.10">
    <property type="entry name" value="Tetratricopeptide repeat domain"/>
    <property type="match status" value="3"/>
</dbReference>
<dbReference type="Proteomes" id="UP000663851">
    <property type="component" value="Unassembled WGS sequence"/>
</dbReference>
<evidence type="ECO:0000256" key="8">
    <source>
        <dbReference type="PROSITE-ProRule" id="PRU00339"/>
    </source>
</evidence>
<keyword evidence="9" id="KW-0520">NAD</keyword>
<dbReference type="EMBL" id="CAJOBO010000671">
    <property type="protein sequence ID" value="CAF4269625.1"/>
    <property type="molecule type" value="Genomic_DNA"/>
</dbReference>
<dbReference type="InterPro" id="IPR000768">
    <property type="entry name" value="ART"/>
</dbReference>
<keyword evidence="3 9" id="KW-0808">Transferase</keyword>
<dbReference type="Gene3D" id="3.90.176.10">
    <property type="entry name" value="Toxin ADP-ribosyltransferase, Chain A, domain 1"/>
    <property type="match status" value="1"/>
</dbReference>
<evidence type="ECO:0000313" key="11">
    <source>
        <dbReference type="EMBL" id="CAF4239260.1"/>
    </source>
</evidence>
<keyword evidence="6 8" id="KW-0802">TPR repeat</keyword>
<dbReference type="GO" id="GO:0106274">
    <property type="term" value="F:NAD+-protein-arginine ADP-ribosyltransferase activity"/>
    <property type="evidence" value="ECO:0007669"/>
    <property type="project" value="UniProtKB-EC"/>
</dbReference>
<evidence type="ECO:0000256" key="4">
    <source>
        <dbReference type="ARBA" id="ARBA00022695"/>
    </source>
</evidence>
<protein>
    <recommendedName>
        <fullName evidence="9">NAD(P)(+)--arginine ADP-ribosyltransferase</fullName>
        <ecNumber evidence="9">2.4.2.31</ecNumber>
    </recommendedName>
    <alternativeName>
        <fullName evidence="9">Mono(ADP-ribosyl)transferase</fullName>
    </alternativeName>
</protein>
<gene>
    <name evidence="12" type="ORF">HFQ381_LOCUS11586</name>
    <name evidence="10" type="ORF">TIS948_LOCUS15742</name>
    <name evidence="11" type="ORF">UJA718_LOCUS8834</name>
</gene>
<dbReference type="Pfam" id="PF13374">
    <property type="entry name" value="TPR_10"/>
    <property type="match status" value="1"/>
</dbReference>
<evidence type="ECO:0000256" key="2">
    <source>
        <dbReference type="ARBA" id="ARBA00022676"/>
    </source>
</evidence>
<keyword evidence="5" id="KW-0677">Repeat</keyword>
<organism evidence="11 13">
    <name type="scientific">Rotaria socialis</name>
    <dbReference type="NCBI Taxonomy" id="392032"/>
    <lineage>
        <taxon>Eukaryota</taxon>
        <taxon>Metazoa</taxon>
        <taxon>Spiralia</taxon>
        <taxon>Gnathifera</taxon>
        <taxon>Rotifera</taxon>
        <taxon>Eurotatoria</taxon>
        <taxon>Bdelloidea</taxon>
        <taxon>Philodinida</taxon>
        <taxon>Philodinidae</taxon>
        <taxon>Rotaria</taxon>
    </lineage>
</organism>
<evidence type="ECO:0000256" key="1">
    <source>
        <dbReference type="ARBA" id="ARBA00009558"/>
    </source>
</evidence>
<name>A0A820DXD8_9BILA</name>
<dbReference type="OrthoDB" id="9991317at2759"/>
<evidence type="ECO:0000256" key="7">
    <source>
        <dbReference type="ARBA" id="ARBA00047597"/>
    </source>
</evidence>
<evidence type="ECO:0000256" key="6">
    <source>
        <dbReference type="ARBA" id="ARBA00022803"/>
    </source>
</evidence>
<dbReference type="InterPro" id="IPR019734">
    <property type="entry name" value="TPR_rpt"/>
</dbReference>
<accession>A0A820DXD8</accession>
<evidence type="ECO:0000313" key="10">
    <source>
        <dbReference type="EMBL" id="CAF3260416.1"/>
    </source>
</evidence>
<proteinExistence type="inferred from homology"/>
<evidence type="ECO:0000256" key="3">
    <source>
        <dbReference type="ARBA" id="ARBA00022679"/>
    </source>
</evidence>
<evidence type="ECO:0000256" key="9">
    <source>
        <dbReference type="RuleBase" id="RU361228"/>
    </source>
</evidence>
<dbReference type="Pfam" id="PF01129">
    <property type="entry name" value="ART"/>
    <property type="match status" value="1"/>
</dbReference>
<feature type="repeat" description="TPR" evidence="8">
    <location>
        <begin position="523"/>
        <end position="556"/>
    </location>
</feature>
<dbReference type="AlphaFoldDB" id="A0A820DXD8"/>
<reference evidence="11" key="1">
    <citation type="submission" date="2021-02" db="EMBL/GenBank/DDBJ databases">
        <authorList>
            <person name="Nowell W R."/>
        </authorList>
    </citation>
    <scope>NUCLEOTIDE SEQUENCE</scope>
</reference>
<dbReference type="EMBL" id="CAJNXB010002562">
    <property type="protein sequence ID" value="CAF3260416.1"/>
    <property type="molecule type" value="Genomic_DNA"/>
</dbReference>
<comment type="similarity">
    <text evidence="1 9">Belongs to the Arg-specific ADP-ribosyltransferase family.</text>
</comment>
<keyword evidence="4" id="KW-0548">Nucleotidyltransferase</keyword>
<dbReference type="EMBL" id="CAJOBP010000954">
    <property type="protein sequence ID" value="CAF4239260.1"/>
    <property type="molecule type" value="Genomic_DNA"/>
</dbReference>
<dbReference type="Proteomes" id="UP000663873">
    <property type="component" value="Unassembled WGS sequence"/>
</dbReference>
<keyword evidence="13" id="KW-1185">Reference proteome</keyword>
<dbReference type="SUPFAM" id="SSF56399">
    <property type="entry name" value="ADP-ribosylation"/>
    <property type="match status" value="1"/>
</dbReference>
<dbReference type="PROSITE" id="PS50005">
    <property type="entry name" value="TPR"/>
    <property type="match status" value="1"/>
</dbReference>
<dbReference type="PROSITE" id="PS51996">
    <property type="entry name" value="TR_MART"/>
    <property type="match status" value="1"/>
</dbReference>
<comment type="caution">
    <text evidence="11">The sequence shown here is derived from an EMBL/GenBank/DDBJ whole genome shotgun (WGS) entry which is preliminary data.</text>
</comment>
<dbReference type="SMART" id="SM00028">
    <property type="entry name" value="TPR"/>
    <property type="match status" value="7"/>
</dbReference>
<keyword evidence="2 9" id="KW-0328">Glycosyltransferase</keyword>
<dbReference type="GO" id="GO:0016779">
    <property type="term" value="F:nucleotidyltransferase activity"/>
    <property type="evidence" value="ECO:0007669"/>
    <property type="project" value="UniProtKB-KW"/>
</dbReference>